<accession>A0A6I0FC72</accession>
<dbReference type="RefSeq" id="WP_151860903.1">
    <property type="nucleotide sequence ID" value="NZ_WBZC01000022.1"/>
</dbReference>
<dbReference type="EMBL" id="WBZC01000022">
    <property type="protein sequence ID" value="KAB3535340.1"/>
    <property type="molecule type" value="Genomic_DNA"/>
</dbReference>
<keyword evidence="2" id="KW-1185">Reference proteome</keyword>
<gene>
    <name evidence="1" type="ORF">F8154_07040</name>
</gene>
<evidence type="ECO:0000313" key="1">
    <source>
        <dbReference type="EMBL" id="KAB3535340.1"/>
    </source>
</evidence>
<evidence type="ECO:0000313" key="2">
    <source>
        <dbReference type="Proteomes" id="UP000432715"/>
    </source>
</evidence>
<name>A0A6I0FC72_9FIRM</name>
<sequence length="63" mass="6917">MESVERKIIGYDNKGKPVYERFGLITSCCVECLYCKKLLATAGGPKKIICSTCAEKAGVIVRM</sequence>
<dbReference type="OrthoDB" id="1956193at2"/>
<protein>
    <submittedName>
        <fullName evidence="1">Uncharacterized protein</fullName>
    </submittedName>
</protein>
<dbReference type="AlphaFoldDB" id="A0A6I0FC72"/>
<comment type="caution">
    <text evidence="1">The sequence shown here is derived from an EMBL/GenBank/DDBJ whole genome shotgun (WGS) entry which is preliminary data.</text>
</comment>
<reference evidence="1 2" key="1">
    <citation type="submission" date="2019-10" db="EMBL/GenBank/DDBJ databases">
        <title>Alkaliphilus serpentinus sp. nov. and Alkaliphilus pronyensis sp. nov., two novel anaerobic alkaliphilic species isolated from the serpentinized-hosted hydrothermal field of the Prony Bay (New Caledonia).</title>
        <authorList>
            <person name="Postec A."/>
        </authorList>
    </citation>
    <scope>NUCLEOTIDE SEQUENCE [LARGE SCALE GENOMIC DNA]</scope>
    <source>
        <strain evidence="1 2">LacV</strain>
    </source>
</reference>
<proteinExistence type="predicted"/>
<organism evidence="1 2">
    <name type="scientific">Alkaliphilus pronyensis</name>
    <dbReference type="NCBI Taxonomy" id="1482732"/>
    <lineage>
        <taxon>Bacteria</taxon>
        <taxon>Bacillati</taxon>
        <taxon>Bacillota</taxon>
        <taxon>Clostridia</taxon>
        <taxon>Peptostreptococcales</taxon>
        <taxon>Natronincolaceae</taxon>
        <taxon>Alkaliphilus</taxon>
    </lineage>
</organism>
<dbReference type="Proteomes" id="UP000432715">
    <property type="component" value="Unassembled WGS sequence"/>
</dbReference>